<evidence type="ECO:0000259" key="10">
    <source>
        <dbReference type="PROSITE" id="PS01124"/>
    </source>
</evidence>
<dbReference type="InterPro" id="IPR041522">
    <property type="entry name" value="CdaR_GGDEF"/>
</dbReference>
<feature type="domain" description="HTH araC/xylS-type" evidence="10">
    <location>
        <begin position="421"/>
        <end position="519"/>
    </location>
</feature>
<evidence type="ECO:0000256" key="9">
    <source>
        <dbReference type="SAM" id="Coils"/>
    </source>
</evidence>
<dbReference type="PANTHER" id="PTHR42713">
    <property type="entry name" value="HISTIDINE KINASE-RELATED"/>
    <property type="match status" value="1"/>
</dbReference>
<comment type="subcellular location">
    <subcellularLocation>
        <location evidence="1">Cytoplasm</location>
    </subcellularLocation>
</comment>
<dbReference type="InterPro" id="IPR011006">
    <property type="entry name" value="CheY-like_superfamily"/>
</dbReference>
<comment type="caution">
    <text evidence="12">The sequence shown here is derived from an EMBL/GenBank/DDBJ whole genome shotgun (WGS) entry which is preliminary data.</text>
</comment>
<evidence type="ECO:0000313" key="12">
    <source>
        <dbReference type="EMBL" id="TWD98567.1"/>
    </source>
</evidence>
<dbReference type="EMBL" id="VIVN01000009">
    <property type="protein sequence ID" value="TWD98567.1"/>
    <property type="molecule type" value="Genomic_DNA"/>
</dbReference>
<dbReference type="GO" id="GO:0043565">
    <property type="term" value="F:sequence-specific DNA binding"/>
    <property type="evidence" value="ECO:0007669"/>
    <property type="project" value="InterPro"/>
</dbReference>
<protein>
    <submittedName>
        <fullName evidence="12">AraC family two component transcriptional regulator</fullName>
    </submittedName>
</protein>
<dbReference type="PRINTS" id="PR00032">
    <property type="entry name" value="HTHARAC"/>
</dbReference>
<dbReference type="PROSITE" id="PS50110">
    <property type="entry name" value="RESPONSE_REGULATORY"/>
    <property type="match status" value="1"/>
</dbReference>
<dbReference type="InterPro" id="IPR051552">
    <property type="entry name" value="HptR"/>
</dbReference>
<evidence type="ECO:0000259" key="11">
    <source>
        <dbReference type="PROSITE" id="PS50110"/>
    </source>
</evidence>
<evidence type="ECO:0000256" key="5">
    <source>
        <dbReference type="ARBA" id="ARBA00023015"/>
    </source>
</evidence>
<keyword evidence="3 8" id="KW-0597">Phosphoprotein</keyword>
<dbReference type="SMART" id="SM00342">
    <property type="entry name" value="HTH_ARAC"/>
    <property type="match status" value="1"/>
</dbReference>
<dbReference type="GO" id="GO:0003700">
    <property type="term" value="F:DNA-binding transcription factor activity"/>
    <property type="evidence" value="ECO:0007669"/>
    <property type="project" value="InterPro"/>
</dbReference>
<name>A0A561D5R4_9BACI</name>
<dbReference type="Gene3D" id="1.10.10.60">
    <property type="entry name" value="Homeodomain-like"/>
    <property type="match status" value="2"/>
</dbReference>
<evidence type="ECO:0000256" key="8">
    <source>
        <dbReference type="PROSITE-ProRule" id="PRU00169"/>
    </source>
</evidence>
<feature type="coiled-coil region" evidence="9">
    <location>
        <begin position="118"/>
        <end position="145"/>
    </location>
</feature>
<keyword evidence="2" id="KW-0963">Cytoplasm</keyword>
<keyword evidence="5" id="KW-0805">Transcription regulation</keyword>
<evidence type="ECO:0000256" key="7">
    <source>
        <dbReference type="ARBA" id="ARBA00023163"/>
    </source>
</evidence>
<reference evidence="12 13" key="1">
    <citation type="submission" date="2019-06" db="EMBL/GenBank/DDBJ databases">
        <title>Sorghum-associated microbial communities from plants grown in Nebraska, USA.</title>
        <authorList>
            <person name="Schachtman D."/>
        </authorList>
    </citation>
    <scope>NUCLEOTIDE SEQUENCE [LARGE SCALE GENOMIC DNA]</scope>
    <source>
        <strain evidence="12 13">2482</strain>
    </source>
</reference>
<dbReference type="Gene3D" id="3.40.50.2300">
    <property type="match status" value="1"/>
</dbReference>
<dbReference type="SUPFAM" id="SSF46689">
    <property type="entry name" value="Homeodomain-like"/>
    <property type="match status" value="1"/>
</dbReference>
<dbReference type="SMART" id="SM00448">
    <property type="entry name" value="REC"/>
    <property type="match status" value="1"/>
</dbReference>
<dbReference type="InterPro" id="IPR001789">
    <property type="entry name" value="Sig_transdc_resp-reg_receiver"/>
</dbReference>
<dbReference type="Pfam" id="PF12833">
    <property type="entry name" value="HTH_18"/>
    <property type="match status" value="1"/>
</dbReference>
<dbReference type="GO" id="GO:0005737">
    <property type="term" value="C:cytoplasm"/>
    <property type="evidence" value="ECO:0007669"/>
    <property type="project" value="UniProtKB-SubCell"/>
</dbReference>
<dbReference type="InterPro" id="IPR018060">
    <property type="entry name" value="HTH_AraC"/>
</dbReference>
<keyword evidence="13" id="KW-1185">Reference proteome</keyword>
<evidence type="ECO:0000256" key="3">
    <source>
        <dbReference type="ARBA" id="ARBA00022553"/>
    </source>
</evidence>
<dbReference type="Proteomes" id="UP000319671">
    <property type="component" value="Unassembled WGS sequence"/>
</dbReference>
<dbReference type="PANTHER" id="PTHR42713:SF3">
    <property type="entry name" value="TRANSCRIPTIONAL REGULATORY PROTEIN HPTR"/>
    <property type="match status" value="1"/>
</dbReference>
<sequence>MTIIKGFFNMYKLLIVDDEKIVIEGLKSATNWKEHNIEIVGAASDGEEALKEITNKQPDIVLADIRMPKMNGLDLIKETKNLNLETVFIIISGYSKFDYAKRAIQLEAIDYLVKPIEVDEIIDSIKNAILKLEKIKSEKQTTERINEYQVELEEKRVLDYILGHRSVDPEKDHRLKTFSFFNIGLKGYSWEDSKETEKLQVLLGHLKNLLDNRGIESFIYTIDSQIVIMFSNSSLDIGNDLIQDLLTLIFHDIKIRPNVGISNSYENISEIKKAYSEAKEALKNGIFRNRLVTYYFDLETYNHSFGNSIIEEINQFFKESSPHLLSRISPFIDKVFLDCKKSNLSPEKSKYLCFKIVNHCLEYIESEYEIKNIGGERYLLYEELNLLQSLEEIRVWLEQFIAKSTVFLNENHVSYNEKLIIDLKSFINTNYSEPIVLDDLGKLFHKNPAYLCSLFSKAVGNTIFEYITNVRLNNAKKLLRTSNLKVSEICKQVGYENQKYFNQVFKKNIGTTPGLYRSQHIIK</sequence>
<evidence type="ECO:0000256" key="6">
    <source>
        <dbReference type="ARBA" id="ARBA00023125"/>
    </source>
</evidence>
<keyword evidence="7" id="KW-0804">Transcription</keyword>
<dbReference type="InterPro" id="IPR009057">
    <property type="entry name" value="Homeodomain-like_sf"/>
</dbReference>
<evidence type="ECO:0000256" key="4">
    <source>
        <dbReference type="ARBA" id="ARBA00023012"/>
    </source>
</evidence>
<evidence type="ECO:0000256" key="2">
    <source>
        <dbReference type="ARBA" id="ARBA00022490"/>
    </source>
</evidence>
<dbReference type="Pfam" id="PF17853">
    <property type="entry name" value="GGDEF_2"/>
    <property type="match status" value="1"/>
</dbReference>
<accession>A0A561D5R4</accession>
<feature type="domain" description="Response regulatory" evidence="11">
    <location>
        <begin position="12"/>
        <end position="129"/>
    </location>
</feature>
<dbReference type="AlphaFoldDB" id="A0A561D5R4"/>
<keyword evidence="4" id="KW-0902">Two-component regulatory system</keyword>
<gene>
    <name evidence="12" type="ORF">FB550_10973</name>
</gene>
<dbReference type="InterPro" id="IPR020449">
    <property type="entry name" value="Tscrpt_reg_AraC-type_HTH"/>
</dbReference>
<evidence type="ECO:0000256" key="1">
    <source>
        <dbReference type="ARBA" id="ARBA00004496"/>
    </source>
</evidence>
<dbReference type="PROSITE" id="PS01124">
    <property type="entry name" value="HTH_ARAC_FAMILY_2"/>
    <property type="match status" value="1"/>
</dbReference>
<dbReference type="Pfam" id="PF00072">
    <property type="entry name" value="Response_reg"/>
    <property type="match status" value="1"/>
</dbReference>
<evidence type="ECO:0000313" key="13">
    <source>
        <dbReference type="Proteomes" id="UP000319671"/>
    </source>
</evidence>
<feature type="modified residue" description="4-aspartylphosphate" evidence="8">
    <location>
        <position position="64"/>
    </location>
</feature>
<dbReference type="GO" id="GO:0000160">
    <property type="term" value="P:phosphorelay signal transduction system"/>
    <property type="evidence" value="ECO:0007669"/>
    <property type="project" value="UniProtKB-KW"/>
</dbReference>
<dbReference type="CDD" id="cd17536">
    <property type="entry name" value="REC_YesN-like"/>
    <property type="match status" value="1"/>
</dbReference>
<proteinExistence type="predicted"/>
<keyword evidence="9" id="KW-0175">Coiled coil</keyword>
<keyword evidence="6" id="KW-0238">DNA-binding</keyword>
<dbReference type="SUPFAM" id="SSF52172">
    <property type="entry name" value="CheY-like"/>
    <property type="match status" value="1"/>
</dbReference>
<organism evidence="12 13">
    <name type="scientific">Neobacillus bataviensis</name>
    <dbReference type="NCBI Taxonomy" id="220685"/>
    <lineage>
        <taxon>Bacteria</taxon>
        <taxon>Bacillati</taxon>
        <taxon>Bacillota</taxon>
        <taxon>Bacilli</taxon>
        <taxon>Bacillales</taxon>
        <taxon>Bacillaceae</taxon>
        <taxon>Neobacillus</taxon>
    </lineage>
</organism>